<keyword evidence="3 7" id="KW-0805">Transcription regulation</keyword>
<dbReference type="GO" id="GO:0051775">
    <property type="term" value="P:response to redox state"/>
    <property type="evidence" value="ECO:0007669"/>
    <property type="project" value="InterPro"/>
</dbReference>
<feature type="DNA-binding region" description="H-T-H motif" evidence="7">
    <location>
        <begin position="14"/>
        <end position="53"/>
    </location>
</feature>
<evidence type="ECO:0000256" key="2">
    <source>
        <dbReference type="ARBA" id="ARBA00022491"/>
    </source>
</evidence>
<name>A0A7V5LIT9_CALAY</name>
<evidence type="ECO:0000259" key="8">
    <source>
        <dbReference type="SMART" id="SM00881"/>
    </source>
</evidence>
<evidence type="ECO:0000256" key="4">
    <source>
        <dbReference type="ARBA" id="ARBA00023027"/>
    </source>
</evidence>
<dbReference type="Pfam" id="PF02629">
    <property type="entry name" value="CoA_binding"/>
    <property type="match status" value="1"/>
</dbReference>
<evidence type="ECO:0000313" key="9">
    <source>
        <dbReference type="EMBL" id="HHE55062.1"/>
    </source>
</evidence>
<dbReference type="SMART" id="SM00881">
    <property type="entry name" value="CoA_binding"/>
    <property type="match status" value="1"/>
</dbReference>
<dbReference type="SUPFAM" id="SSF46785">
    <property type="entry name" value="Winged helix' DNA-binding domain"/>
    <property type="match status" value="1"/>
</dbReference>
<dbReference type="NCBIfam" id="NF003995">
    <property type="entry name" value="PRK05472.2-4"/>
    <property type="match status" value="1"/>
</dbReference>
<dbReference type="InterPro" id="IPR036291">
    <property type="entry name" value="NAD(P)-bd_dom_sf"/>
</dbReference>
<keyword evidence="1 7" id="KW-0963">Cytoplasm</keyword>
<sequence length="210" mass="23262">MKKISDSTISRLSTYYRTLSNLIDQGVETVSSEQIAEINNITSAQVRKDLSFFGSFGKRGLGYNTKDLQDQIAKILGLQKKWNVALVGVGNIGRALIDYAEFKKQGFIIKALFDNDMQKVGQEIGGLKIHHIDSACNVIKEQKIEIAIIAVPAKVAQSVVDNLVQCGVKAFLNFAPITIKVPDDVMVKYENMSIELEALSYFLTQNEKGD</sequence>
<dbReference type="Pfam" id="PF06971">
    <property type="entry name" value="Put_DNA-bind_N"/>
    <property type="match status" value="1"/>
</dbReference>
<dbReference type="Gene3D" id="3.40.50.720">
    <property type="entry name" value="NAD(P)-binding Rossmann-like Domain"/>
    <property type="match status" value="1"/>
</dbReference>
<dbReference type="InterPro" id="IPR058236">
    <property type="entry name" value="Rex_actinobacterial-type"/>
</dbReference>
<dbReference type="InterPro" id="IPR022876">
    <property type="entry name" value="Tscrpt_rep_Rex"/>
</dbReference>
<dbReference type="GO" id="GO:0003677">
    <property type="term" value="F:DNA binding"/>
    <property type="evidence" value="ECO:0007669"/>
    <property type="project" value="UniProtKB-UniRule"/>
</dbReference>
<evidence type="ECO:0000256" key="3">
    <source>
        <dbReference type="ARBA" id="ARBA00023015"/>
    </source>
</evidence>
<dbReference type="InterPro" id="IPR009718">
    <property type="entry name" value="Rex_DNA-bd_C_dom"/>
</dbReference>
<comment type="caution">
    <text evidence="9">The sequence shown here is derived from an EMBL/GenBank/DDBJ whole genome shotgun (WGS) entry which is preliminary data.</text>
</comment>
<dbReference type="InterPro" id="IPR036388">
    <property type="entry name" value="WH-like_DNA-bd_sf"/>
</dbReference>
<keyword evidence="2 7" id="KW-0678">Repressor</keyword>
<dbReference type="SUPFAM" id="SSF51735">
    <property type="entry name" value="NAD(P)-binding Rossmann-fold domains"/>
    <property type="match status" value="1"/>
</dbReference>
<keyword evidence="5 7" id="KW-0238">DNA-binding</keyword>
<comment type="function">
    <text evidence="7">Modulates transcription in response to changes in cellular NADH/NAD(+) redox state.</text>
</comment>
<gene>
    <name evidence="7" type="primary">rex</name>
    <name evidence="9" type="ORF">ENL21_04720</name>
</gene>
<dbReference type="GO" id="GO:0045892">
    <property type="term" value="P:negative regulation of DNA-templated transcription"/>
    <property type="evidence" value="ECO:0007669"/>
    <property type="project" value="InterPro"/>
</dbReference>
<dbReference type="NCBIfam" id="NF003994">
    <property type="entry name" value="PRK05472.2-3"/>
    <property type="match status" value="1"/>
</dbReference>
<dbReference type="InterPro" id="IPR003781">
    <property type="entry name" value="CoA-bd"/>
</dbReference>
<dbReference type="PANTHER" id="PTHR35786:SF1">
    <property type="entry name" value="REDOX-SENSING TRANSCRIPTIONAL REPRESSOR REX 1"/>
    <property type="match status" value="1"/>
</dbReference>
<evidence type="ECO:0000256" key="5">
    <source>
        <dbReference type="ARBA" id="ARBA00023125"/>
    </source>
</evidence>
<keyword evidence="6 7" id="KW-0804">Transcription</keyword>
<accession>A0A7V5LIT9</accession>
<dbReference type="Proteomes" id="UP000886111">
    <property type="component" value="Unassembled WGS sequence"/>
</dbReference>
<feature type="domain" description="CoA-binding" evidence="8">
    <location>
        <begin position="78"/>
        <end position="178"/>
    </location>
</feature>
<dbReference type="NCBIfam" id="NF003992">
    <property type="entry name" value="PRK05472.2-1"/>
    <property type="match status" value="1"/>
</dbReference>
<feature type="binding site" evidence="7">
    <location>
        <begin position="88"/>
        <end position="93"/>
    </location>
    <ligand>
        <name>NAD(+)</name>
        <dbReference type="ChEBI" id="CHEBI:57540"/>
    </ligand>
</feature>
<dbReference type="NCBIfam" id="NF003993">
    <property type="entry name" value="PRK05472.2-2"/>
    <property type="match status" value="1"/>
</dbReference>
<evidence type="ECO:0000256" key="1">
    <source>
        <dbReference type="ARBA" id="ARBA00022490"/>
    </source>
</evidence>
<comment type="similarity">
    <text evidence="7">Belongs to the transcriptional regulatory Rex family.</text>
</comment>
<comment type="subunit">
    <text evidence="7">Homodimer.</text>
</comment>
<evidence type="ECO:0000256" key="7">
    <source>
        <dbReference type="HAMAP-Rule" id="MF_01131"/>
    </source>
</evidence>
<evidence type="ECO:0000256" key="6">
    <source>
        <dbReference type="ARBA" id="ARBA00023163"/>
    </source>
</evidence>
<dbReference type="GO" id="GO:0003700">
    <property type="term" value="F:DNA-binding transcription factor activity"/>
    <property type="evidence" value="ECO:0007669"/>
    <property type="project" value="UniProtKB-UniRule"/>
</dbReference>
<organism evidence="9">
    <name type="scientific">Caldithrix abyssi</name>
    <dbReference type="NCBI Taxonomy" id="187145"/>
    <lineage>
        <taxon>Bacteria</taxon>
        <taxon>Pseudomonadati</taxon>
        <taxon>Calditrichota</taxon>
        <taxon>Calditrichia</taxon>
        <taxon>Calditrichales</taxon>
        <taxon>Calditrichaceae</taxon>
        <taxon>Caldithrix</taxon>
    </lineage>
</organism>
<dbReference type="PANTHER" id="PTHR35786">
    <property type="entry name" value="REDOX-SENSING TRANSCRIPTIONAL REPRESSOR REX"/>
    <property type="match status" value="1"/>
</dbReference>
<reference evidence="9" key="1">
    <citation type="journal article" date="2020" name="mSystems">
        <title>Genome- and Community-Level Interaction Insights into Carbon Utilization and Element Cycling Functions of Hydrothermarchaeota in Hydrothermal Sediment.</title>
        <authorList>
            <person name="Zhou Z."/>
            <person name="Liu Y."/>
            <person name="Xu W."/>
            <person name="Pan J."/>
            <person name="Luo Z.H."/>
            <person name="Li M."/>
        </authorList>
    </citation>
    <scope>NUCLEOTIDE SEQUENCE [LARGE SCALE GENOMIC DNA]</scope>
    <source>
        <strain evidence="9">HyVt-76</strain>
    </source>
</reference>
<keyword evidence="4 7" id="KW-0520">NAD</keyword>
<dbReference type="NCBIfam" id="NF003989">
    <property type="entry name" value="PRK05472.1-3"/>
    <property type="match status" value="1"/>
</dbReference>
<dbReference type="Gene3D" id="1.10.10.10">
    <property type="entry name" value="Winged helix-like DNA-binding domain superfamily/Winged helix DNA-binding domain"/>
    <property type="match status" value="1"/>
</dbReference>
<dbReference type="InterPro" id="IPR036390">
    <property type="entry name" value="WH_DNA-bd_sf"/>
</dbReference>
<proteinExistence type="inferred from homology"/>
<dbReference type="AlphaFoldDB" id="A0A7V5LIT9"/>
<protein>
    <recommendedName>
        <fullName evidence="7">Redox-sensing transcriptional repressor Rex</fullName>
    </recommendedName>
</protein>
<dbReference type="HAMAP" id="MF_01131">
    <property type="entry name" value="Rex"/>
    <property type="match status" value="1"/>
</dbReference>
<dbReference type="GO" id="GO:0005737">
    <property type="term" value="C:cytoplasm"/>
    <property type="evidence" value="ECO:0007669"/>
    <property type="project" value="UniProtKB-SubCell"/>
</dbReference>
<dbReference type="EMBL" id="DRTD01000352">
    <property type="protein sequence ID" value="HHE55062.1"/>
    <property type="molecule type" value="Genomic_DNA"/>
</dbReference>
<dbReference type="NCBIfam" id="NF003996">
    <property type="entry name" value="PRK05472.2-5"/>
    <property type="match status" value="1"/>
</dbReference>
<comment type="subcellular location">
    <subcellularLocation>
        <location evidence="7">Cytoplasm</location>
    </subcellularLocation>
</comment>